<dbReference type="RefSeq" id="WP_305747647.1">
    <property type="nucleotide sequence ID" value="NZ_JAUZEE010000001.1"/>
</dbReference>
<keyword evidence="4" id="KW-1185">Reference proteome</keyword>
<dbReference type="InterPro" id="IPR013424">
    <property type="entry name" value="Ice-binding_C"/>
</dbReference>
<dbReference type="Pfam" id="PF07589">
    <property type="entry name" value="PEP-CTERM"/>
    <property type="match status" value="1"/>
</dbReference>
<organism evidence="3 4">
    <name type="scientific">Leptothrix discophora</name>
    <dbReference type="NCBI Taxonomy" id="89"/>
    <lineage>
        <taxon>Bacteria</taxon>
        <taxon>Pseudomonadati</taxon>
        <taxon>Pseudomonadota</taxon>
        <taxon>Betaproteobacteria</taxon>
        <taxon>Burkholderiales</taxon>
        <taxon>Sphaerotilaceae</taxon>
        <taxon>Leptothrix</taxon>
    </lineage>
</organism>
<dbReference type="NCBIfam" id="TIGR02595">
    <property type="entry name" value="PEP_CTERM"/>
    <property type="match status" value="1"/>
</dbReference>
<dbReference type="Proteomes" id="UP001235760">
    <property type="component" value="Unassembled WGS sequence"/>
</dbReference>
<feature type="chain" id="PRO_5045173383" evidence="1">
    <location>
        <begin position="29"/>
        <end position="233"/>
    </location>
</feature>
<evidence type="ECO:0000259" key="2">
    <source>
        <dbReference type="Pfam" id="PF07589"/>
    </source>
</evidence>
<accession>A0ABT9FXW9</accession>
<protein>
    <submittedName>
        <fullName evidence="3">PEP-CTERM sorting domain-containing protein</fullName>
    </submittedName>
</protein>
<sequence>MTSIHHTVRAAALAAATLFIGFGAQAQASENFNGLSAAVPTPGGLNPTTNAYGGTNVLSSFSTSLISGSWFEDTAVTVGGPEADNFLVLGRNDSFTLNFSLTAPLSNVLFQFAYNNTLGNSTANNGVINTGFNTWTMDTLSGSLDNAAVSGSGLGNPSSASGPFFATLNFNGLASGNHTFTWNRSGLANSGTLRIDDFSATVTAVPEPETYAMMLAGLGAIGFLSRRRKAAQV</sequence>
<evidence type="ECO:0000256" key="1">
    <source>
        <dbReference type="SAM" id="SignalP"/>
    </source>
</evidence>
<feature type="signal peptide" evidence="1">
    <location>
        <begin position="1"/>
        <end position="28"/>
    </location>
</feature>
<evidence type="ECO:0000313" key="4">
    <source>
        <dbReference type="Proteomes" id="UP001235760"/>
    </source>
</evidence>
<feature type="domain" description="Ice-binding protein C-terminal" evidence="2">
    <location>
        <begin position="204"/>
        <end position="228"/>
    </location>
</feature>
<evidence type="ECO:0000313" key="3">
    <source>
        <dbReference type="EMBL" id="MDP4299075.1"/>
    </source>
</evidence>
<proteinExistence type="predicted"/>
<gene>
    <name evidence="3" type="ORF">Q8X39_00370</name>
</gene>
<reference evidence="3 4" key="1">
    <citation type="submission" date="2023-08" db="EMBL/GenBank/DDBJ databases">
        <authorList>
            <person name="Roldan D.M."/>
            <person name="Menes R.J."/>
        </authorList>
    </citation>
    <scope>NUCLEOTIDE SEQUENCE [LARGE SCALE GENOMIC DNA]</scope>
    <source>
        <strain evidence="3 4">CCM 2812</strain>
    </source>
</reference>
<name>A0ABT9FXW9_LEPDI</name>
<dbReference type="EMBL" id="JAUZEE010000001">
    <property type="protein sequence ID" value="MDP4299075.1"/>
    <property type="molecule type" value="Genomic_DNA"/>
</dbReference>
<comment type="caution">
    <text evidence="3">The sequence shown here is derived from an EMBL/GenBank/DDBJ whole genome shotgun (WGS) entry which is preliminary data.</text>
</comment>
<keyword evidence="1" id="KW-0732">Signal</keyword>